<dbReference type="GO" id="GO:0004357">
    <property type="term" value="F:glutamate-cysteine ligase activity"/>
    <property type="evidence" value="ECO:0007669"/>
    <property type="project" value="UniProtKB-EC"/>
</dbReference>
<dbReference type="AlphaFoldDB" id="F4H5G2"/>
<dbReference type="eggNOG" id="COG2170">
    <property type="taxonomic scope" value="Bacteria"/>
</dbReference>
<dbReference type="EC" id="6.3.2.2" evidence="5"/>
<dbReference type="Pfam" id="PF04107">
    <property type="entry name" value="GCS2"/>
    <property type="match status" value="1"/>
</dbReference>
<protein>
    <recommendedName>
        <fullName evidence="5">Putative glutamate--cysteine ligase 2</fullName>
        <ecNumber evidence="5">6.3.2.2</ecNumber>
    </recommendedName>
    <alternativeName>
        <fullName evidence="5">Gamma-glutamylcysteine synthetase 2</fullName>
        <shortName evidence="5">GCS 2</shortName>
        <shortName evidence="5">Gamma-GCS 2</shortName>
    </alternativeName>
</protein>
<dbReference type="NCBIfam" id="TIGR02050">
    <property type="entry name" value="gshA_cyan_rel"/>
    <property type="match status" value="1"/>
</dbReference>
<keyword evidence="2 5" id="KW-0547">Nucleotide-binding</keyword>
<evidence type="ECO:0000256" key="4">
    <source>
        <dbReference type="ARBA" id="ARBA00048819"/>
    </source>
</evidence>
<dbReference type="HAMAP" id="MF_01609">
    <property type="entry name" value="Glu_cys_ligase_2"/>
    <property type="match status" value="1"/>
</dbReference>
<reference evidence="7 8" key="1">
    <citation type="submission" date="2011-04" db="EMBL/GenBank/DDBJ databases">
        <title>Complete sequence of Cellulomonas fimi ATCC 484.</title>
        <authorList>
            <consortium name="US DOE Joint Genome Institute"/>
            <person name="Lucas S."/>
            <person name="Han J."/>
            <person name="Lapidus A."/>
            <person name="Cheng J.-F."/>
            <person name="Goodwin L."/>
            <person name="Pitluck S."/>
            <person name="Peters L."/>
            <person name="Chertkov O."/>
            <person name="Detter J.C."/>
            <person name="Han C."/>
            <person name="Tapia R."/>
            <person name="Land M."/>
            <person name="Hauser L."/>
            <person name="Kyrpides N."/>
            <person name="Ivanova N."/>
            <person name="Ovchinnikova G."/>
            <person name="Pagani I."/>
            <person name="Mead D."/>
            <person name="Brumm P."/>
            <person name="Woyke T."/>
        </authorList>
    </citation>
    <scope>NUCLEOTIDE SEQUENCE [LARGE SCALE GENOMIC DNA]</scope>
    <source>
        <strain evidence="8">ATCC 484 / DSM 20113 / JCM 1341 / NBRC 15513 / NCIMB 8980 / NCTC 7547</strain>
    </source>
</reference>
<dbReference type="NCBIfam" id="NF010041">
    <property type="entry name" value="PRK13517.1-1"/>
    <property type="match status" value="1"/>
</dbReference>
<dbReference type="HOGENOM" id="CLU_044848_0_0_11"/>
<dbReference type="Proteomes" id="UP000008460">
    <property type="component" value="Chromosome"/>
</dbReference>
<comment type="catalytic activity">
    <reaction evidence="4 5">
        <text>L-cysteine + L-glutamate + ATP = gamma-L-glutamyl-L-cysteine + ADP + phosphate + H(+)</text>
        <dbReference type="Rhea" id="RHEA:13285"/>
        <dbReference type="ChEBI" id="CHEBI:15378"/>
        <dbReference type="ChEBI" id="CHEBI:29985"/>
        <dbReference type="ChEBI" id="CHEBI:30616"/>
        <dbReference type="ChEBI" id="CHEBI:35235"/>
        <dbReference type="ChEBI" id="CHEBI:43474"/>
        <dbReference type="ChEBI" id="CHEBI:58173"/>
        <dbReference type="ChEBI" id="CHEBI:456216"/>
        <dbReference type="EC" id="6.3.2.2"/>
    </reaction>
</comment>
<dbReference type="PANTHER" id="PTHR36510:SF1">
    <property type="entry name" value="GLUTAMATE--CYSTEINE LIGASE 2-RELATED"/>
    <property type="match status" value="1"/>
</dbReference>
<dbReference type="STRING" id="590998.Celf_3780"/>
<comment type="function">
    <text evidence="5">ATP-dependent carboxylate-amine ligase which exhibits weak glutamate--cysteine ligase activity.</text>
</comment>
<feature type="compositionally biased region" description="Low complexity" evidence="6">
    <location>
        <begin position="14"/>
        <end position="23"/>
    </location>
</feature>
<evidence type="ECO:0000256" key="1">
    <source>
        <dbReference type="ARBA" id="ARBA00022598"/>
    </source>
</evidence>
<proteinExistence type="inferred from homology"/>
<dbReference type="SUPFAM" id="SSF55931">
    <property type="entry name" value="Glutamine synthetase/guanido kinase"/>
    <property type="match status" value="1"/>
</dbReference>
<dbReference type="InterPro" id="IPR006336">
    <property type="entry name" value="GCS2"/>
</dbReference>
<dbReference type="InterPro" id="IPR014746">
    <property type="entry name" value="Gln_synth/guanido_kin_cat_dom"/>
</dbReference>
<gene>
    <name evidence="7" type="ordered locus">Celf_3780</name>
</gene>
<keyword evidence="3 5" id="KW-0067">ATP-binding</keyword>
<dbReference type="Gene3D" id="3.30.590.20">
    <property type="match status" value="1"/>
</dbReference>
<dbReference type="GO" id="GO:0005524">
    <property type="term" value="F:ATP binding"/>
    <property type="evidence" value="ECO:0007669"/>
    <property type="project" value="UniProtKB-KW"/>
</dbReference>
<evidence type="ECO:0000313" key="7">
    <source>
        <dbReference type="EMBL" id="AEE47885.1"/>
    </source>
</evidence>
<sequence>MPGIREARMSLTTARPPQAARAAASVVPEEPRILRSVGVEEELLLVDPGTGRTVAASVAVTGGPPDEVAVSVPAGISAAASSALTSAAVDASVTAASDDAVGPRVVLPLTTELQQEQVETATPPRTRMADLAADLRALRRCADDAARTVGARVAALATYPLTVTPVLTPSPRYRAIRDQMGLTCAEQLTCGCHVHVAVESDDEGVAVLDRLRPWLPLLTAVAANSPYWQGADTGYAGYRTQAWNRWPGTGPADPFGSAAAYHAVVAELLATGTVLDEGMVYFDARLSRHYPTVEVRVADVCLDVDDAVLVAALTRGLVETCVDRWRAGEPAPGDPTSVLRMAAWRASRSGTTGDLVHPRTHRLVPAAEALACLLEHVGPALGASGDLGLVEQGIERVLARGTGAARQREVAAASGRLEGVVKDAAERTVA</sequence>
<dbReference type="GO" id="GO:0042398">
    <property type="term" value="P:modified amino acid biosynthetic process"/>
    <property type="evidence" value="ECO:0007669"/>
    <property type="project" value="InterPro"/>
</dbReference>
<dbReference type="InterPro" id="IPR050141">
    <property type="entry name" value="GCL_type2/YbdK_subfam"/>
</dbReference>
<evidence type="ECO:0000313" key="8">
    <source>
        <dbReference type="Proteomes" id="UP000008460"/>
    </source>
</evidence>
<name>F4H5G2_CELFA</name>
<dbReference type="PANTHER" id="PTHR36510">
    <property type="entry name" value="GLUTAMATE--CYSTEINE LIGASE 2-RELATED"/>
    <property type="match status" value="1"/>
</dbReference>
<comment type="similarity">
    <text evidence="5">Belongs to the glutamate--cysteine ligase type 2 family. YbdK subfamily.</text>
</comment>
<evidence type="ECO:0000256" key="5">
    <source>
        <dbReference type="HAMAP-Rule" id="MF_01609"/>
    </source>
</evidence>
<keyword evidence="1 5" id="KW-0436">Ligase</keyword>
<dbReference type="InterPro" id="IPR011793">
    <property type="entry name" value="YbdK"/>
</dbReference>
<evidence type="ECO:0000256" key="3">
    <source>
        <dbReference type="ARBA" id="ARBA00022840"/>
    </source>
</evidence>
<feature type="region of interest" description="Disordered" evidence="6">
    <location>
        <begin position="1"/>
        <end position="23"/>
    </location>
</feature>
<evidence type="ECO:0000256" key="6">
    <source>
        <dbReference type="SAM" id="MobiDB-lite"/>
    </source>
</evidence>
<keyword evidence="8" id="KW-1185">Reference proteome</keyword>
<accession>F4H5G2</accession>
<dbReference type="EMBL" id="CP002666">
    <property type="protein sequence ID" value="AEE47885.1"/>
    <property type="molecule type" value="Genomic_DNA"/>
</dbReference>
<evidence type="ECO:0000256" key="2">
    <source>
        <dbReference type="ARBA" id="ARBA00022741"/>
    </source>
</evidence>
<organism evidence="7 8">
    <name type="scientific">Cellulomonas fimi (strain ATCC 484 / DSM 20113 / JCM 1341 / CCUG 24087 / LMG 16345 / NBRC 15513 / NCIMB 8980 / NCTC 7547 / NRS-133)</name>
    <dbReference type="NCBI Taxonomy" id="590998"/>
    <lineage>
        <taxon>Bacteria</taxon>
        <taxon>Bacillati</taxon>
        <taxon>Actinomycetota</taxon>
        <taxon>Actinomycetes</taxon>
        <taxon>Micrococcales</taxon>
        <taxon>Cellulomonadaceae</taxon>
        <taxon>Cellulomonas</taxon>
    </lineage>
</organism>
<dbReference type="KEGG" id="cfi:Celf_3780"/>